<evidence type="ECO:0000313" key="1">
    <source>
        <dbReference type="EMBL" id="MEF3078696.1"/>
    </source>
</evidence>
<sequence>MKNGICSDNNSEKVYRFLVEESLEVFPMYNNGKLYGALQNGKHFFSTDKDMTYEKTDNYALFSHLWILENEEWKLKRVISYNHVSKEETKN</sequence>
<proteinExistence type="predicted"/>
<protein>
    <recommendedName>
        <fullName evidence="3">DUF4440 domain-containing protein</fullName>
    </recommendedName>
</protein>
<evidence type="ECO:0000313" key="2">
    <source>
        <dbReference type="Proteomes" id="UP001356704"/>
    </source>
</evidence>
<gene>
    <name evidence="1" type="ORF">V1468_06765</name>
</gene>
<dbReference type="EMBL" id="JAZHOU010000002">
    <property type="protein sequence ID" value="MEF3078696.1"/>
    <property type="molecule type" value="Genomic_DNA"/>
</dbReference>
<evidence type="ECO:0008006" key="3">
    <source>
        <dbReference type="Google" id="ProtNLM"/>
    </source>
</evidence>
<comment type="caution">
    <text evidence="1">The sequence shown here is derived from an EMBL/GenBank/DDBJ whole genome shotgun (WGS) entry which is preliminary data.</text>
</comment>
<organism evidence="1 2">
    <name type="scientific">Winogradskyella poriferorum</name>
    <dbReference type="NCBI Taxonomy" id="307627"/>
    <lineage>
        <taxon>Bacteria</taxon>
        <taxon>Pseudomonadati</taxon>
        <taxon>Bacteroidota</taxon>
        <taxon>Flavobacteriia</taxon>
        <taxon>Flavobacteriales</taxon>
        <taxon>Flavobacteriaceae</taxon>
        <taxon>Winogradskyella</taxon>
    </lineage>
</organism>
<reference evidence="1 2" key="1">
    <citation type="submission" date="2024-02" db="EMBL/GenBank/DDBJ databases">
        <title>Winogradskyella poriferorum JCM 12885.</title>
        <authorList>
            <person name="Zhang D.-F."/>
            <person name="Fu Z.-Y."/>
        </authorList>
    </citation>
    <scope>NUCLEOTIDE SEQUENCE [LARGE SCALE GENOMIC DNA]</scope>
    <source>
        <strain evidence="1 2">JCM 12885</strain>
    </source>
</reference>
<dbReference type="RefSeq" id="WP_331809477.1">
    <property type="nucleotide sequence ID" value="NZ_JAZHOU010000002.1"/>
</dbReference>
<accession>A0ABU7W6A4</accession>
<dbReference type="Proteomes" id="UP001356704">
    <property type="component" value="Unassembled WGS sequence"/>
</dbReference>
<keyword evidence="2" id="KW-1185">Reference proteome</keyword>
<name>A0ABU7W6A4_9FLAO</name>